<organism evidence="1 2">
    <name type="scientific">Alkalispirochaeta sphaeroplastigenens</name>
    <dbReference type="NCBI Taxonomy" id="1187066"/>
    <lineage>
        <taxon>Bacteria</taxon>
        <taxon>Pseudomonadati</taxon>
        <taxon>Spirochaetota</taxon>
        <taxon>Spirochaetia</taxon>
        <taxon>Spirochaetales</taxon>
        <taxon>Spirochaetaceae</taxon>
        <taxon>Alkalispirochaeta</taxon>
    </lineage>
</organism>
<name>A0A2S4K0I7_9SPIO</name>
<protein>
    <recommendedName>
        <fullName evidence="3">DUF2764 domain-containing protein</fullName>
    </recommendedName>
</protein>
<reference evidence="2" key="1">
    <citation type="submission" date="2015-12" db="EMBL/GenBank/DDBJ databases">
        <authorList>
            <person name="Lodha T.D."/>
            <person name="Chintalapati S."/>
            <person name="Chintalapati V.R."/>
            <person name="Sravanthi T."/>
        </authorList>
    </citation>
    <scope>NUCLEOTIDE SEQUENCE [LARGE SCALE GENOMIC DNA]</scope>
    <source>
        <strain evidence="2">JC133</strain>
    </source>
</reference>
<evidence type="ECO:0008006" key="3">
    <source>
        <dbReference type="Google" id="ProtNLM"/>
    </source>
</evidence>
<dbReference type="RefSeq" id="WP_018525314.1">
    <property type="nucleotide sequence ID" value="NZ_LPWH01000004.1"/>
</dbReference>
<dbReference type="EMBL" id="LPWH01000004">
    <property type="protein sequence ID" value="POR05280.1"/>
    <property type="molecule type" value="Genomic_DNA"/>
</dbReference>
<comment type="caution">
    <text evidence="1">The sequence shown here is derived from an EMBL/GenBank/DDBJ whole genome shotgun (WGS) entry which is preliminary data.</text>
</comment>
<accession>A0A2S4K0I7</accession>
<sequence length="184" mass="21422">MNRYYYTVASLPAVRFEEAPFLSEEEFLEMCRIEASPEDLEYIASARILPDSLDTPAEGALGRWNRIVREFRCYAAQIRAQNLGWEADRLPRPEGIDASMQERLRSILNEDTPLKMEHALMRWLWQVAEDLESGHHFDREQLVVYNLKLQLAARRARLADSSRGGEEYDRQYETVAHSLMEIAT</sequence>
<evidence type="ECO:0000313" key="1">
    <source>
        <dbReference type="EMBL" id="POR05280.1"/>
    </source>
</evidence>
<dbReference type="OrthoDB" id="5417808at2"/>
<dbReference type="Proteomes" id="UP000237350">
    <property type="component" value="Unassembled WGS sequence"/>
</dbReference>
<gene>
    <name evidence="1" type="ORF">AU468_01980</name>
</gene>
<dbReference type="AlphaFoldDB" id="A0A2S4K0I7"/>
<proteinExistence type="predicted"/>
<evidence type="ECO:0000313" key="2">
    <source>
        <dbReference type="Proteomes" id="UP000237350"/>
    </source>
</evidence>
<keyword evidence="2" id="KW-1185">Reference proteome</keyword>